<evidence type="ECO:0000256" key="2">
    <source>
        <dbReference type="SAM" id="SignalP"/>
    </source>
</evidence>
<feature type="transmembrane region" description="Helical" evidence="1">
    <location>
        <begin position="229"/>
        <end position="254"/>
    </location>
</feature>
<dbReference type="Pfam" id="PF20990">
    <property type="entry name" value="DUF2207_C"/>
    <property type="match status" value="1"/>
</dbReference>
<keyword evidence="1" id="KW-0812">Transmembrane</keyword>
<sequence>MKKLFWSLLLFLLAALPAQAAEQIDFYRIDATIQSDASVSFIETIDYNFGAESRHGIFRTIPTTKTNADNKKFSLEITDISVEDPFTTSRTGDEISIKIGDANRTITGTHRYTIRYTVSGALTYFPDHDELYWNMFGTNWEVPIVRGAAHVTIPGTTVDIQTKCFTGASGATGEDCTTTHQSGVVSTTLTKSLGAYEGMSVVIGFPKDLVALVDPKEVVPFQMTTAGKIALLIFGILAFGWYIAAPLAVIWYWVKHGRDPKAPMGVVSAWFSPPKNSALRDLTPVETGTLVDESADMRDIYGTLIDLARRGYIKIVERSKDKFSFTKMKEWKGDGGLQPFEQELLTGLIGDKETVKFEDTELAVTAKKVSDQVYTSLVADGFFPKNPQNVRNLFYVIAALAFITMNLPLTIIAGIFGRHMPRKTLFGAQSAAIAASLKNFLGSQEKHLAFQAKNQMFFEKLLPYAVAFGVEDIWAKRFADIPMTPPDWYQTRGTTFNSVVFAKSIGKSYGSGFTAGASHQSSTGFRSGFSSGGGFSGGGGGGGGGGSW</sequence>
<evidence type="ECO:0000313" key="6">
    <source>
        <dbReference type="Proteomes" id="UP000176186"/>
    </source>
</evidence>
<feature type="signal peptide" evidence="2">
    <location>
        <begin position="1"/>
        <end position="20"/>
    </location>
</feature>
<keyword evidence="2" id="KW-0732">Signal</keyword>
<dbReference type="InterPro" id="IPR018702">
    <property type="entry name" value="DUF2207"/>
</dbReference>
<feature type="chain" id="PRO_5009523091" description="DUF2207 domain-containing protein" evidence="2">
    <location>
        <begin position="21"/>
        <end position="548"/>
    </location>
</feature>
<feature type="transmembrane region" description="Helical" evidence="1">
    <location>
        <begin position="393"/>
        <end position="416"/>
    </location>
</feature>
<dbReference type="STRING" id="1798401.A2363_02735"/>
<dbReference type="Pfam" id="PF09972">
    <property type="entry name" value="DUF2207"/>
    <property type="match status" value="1"/>
</dbReference>
<comment type="caution">
    <text evidence="5">The sequence shown here is derived from an EMBL/GenBank/DDBJ whole genome shotgun (WGS) entry which is preliminary data.</text>
</comment>
<evidence type="ECO:0000259" key="3">
    <source>
        <dbReference type="Pfam" id="PF09972"/>
    </source>
</evidence>
<dbReference type="EMBL" id="MFKE01000016">
    <property type="protein sequence ID" value="OGG35305.1"/>
    <property type="molecule type" value="Genomic_DNA"/>
</dbReference>
<name>A0A1F6BEF4_9BACT</name>
<reference evidence="5 6" key="1">
    <citation type="journal article" date="2016" name="Nat. Commun.">
        <title>Thousands of microbial genomes shed light on interconnected biogeochemical processes in an aquifer system.</title>
        <authorList>
            <person name="Anantharaman K."/>
            <person name="Brown C.T."/>
            <person name="Hug L.A."/>
            <person name="Sharon I."/>
            <person name="Castelle C.J."/>
            <person name="Probst A.J."/>
            <person name="Thomas B.C."/>
            <person name="Singh A."/>
            <person name="Wilkins M.J."/>
            <person name="Karaoz U."/>
            <person name="Brodie E.L."/>
            <person name="Williams K.H."/>
            <person name="Hubbard S.S."/>
            <person name="Banfield J.F."/>
        </authorList>
    </citation>
    <scope>NUCLEOTIDE SEQUENCE [LARGE SCALE GENOMIC DNA]</scope>
</reference>
<evidence type="ECO:0000256" key="1">
    <source>
        <dbReference type="SAM" id="Phobius"/>
    </source>
</evidence>
<dbReference type="AlphaFoldDB" id="A0A1F6BEF4"/>
<gene>
    <name evidence="5" type="ORF">A2363_02735</name>
</gene>
<feature type="domain" description="Predicted membrane protein YciQ-like C-terminal" evidence="4">
    <location>
        <begin position="281"/>
        <end position="478"/>
    </location>
</feature>
<evidence type="ECO:0000313" key="5">
    <source>
        <dbReference type="EMBL" id="OGG35305.1"/>
    </source>
</evidence>
<feature type="domain" description="DUF2207" evidence="3">
    <location>
        <begin position="24"/>
        <end position="205"/>
    </location>
</feature>
<proteinExistence type="predicted"/>
<protein>
    <recommendedName>
        <fullName evidence="7">DUF2207 domain-containing protein</fullName>
    </recommendedName>
</protein>
<keyword evidence="1" id="KW-1133">Transmembrane helix</keyword>
<keyword evidence="1" id="KW-0472">Membrane</keyword>
<accession>A0A1F6BEF4</accession>
<dbReference type="InterPro" id="IPR048389">
    <property type="entry name" value="YciQ-like_C"/>
</dbReference>
<evidence type="ECO:0000259" key="4">
    <source>
        <dbReference type="Pfam" id="PF20990"/>
    </source>
</evidence>
<organism evidence="5 6">
    <name type="scientific">Candidatus Gottesmanbacteria bacterium RIFOXYB1_FULL_47_11</name>
    <dbReference type="NCBI Taxonomy" id="1798401"/>
    <lineage>
        <taxon>Bacteria</taxon>
        <taxon>Candidatus Gottesmaniibacteriota</taxon>
    </lineage>
</organism>
<evidence type="ECO:0008006" key="7">
    <source>
        <dbReference type="Google" id="ProtNLM"/>
    </source>
</evidence>
<dbReference type="Proteomes" id="UP000176186">
    <property type="component" value="Unassembled WGS sequence"/>
</dbReference>